<sequence length="568" mass="63102">MRTTKLYAPTLRQIPSDAEIMSHKLMLRAGLIRKATSGIYTYLPLAWRTIRKIERIIREEMDFAGGQEICMPIMQPAEIWQESGRWSVFGSEMFRLKDCHNRDFCLGPTHEEMITTLVRDEVRSYKQLPLMLYQIQNKYRDEIRPRFGLMRSREFIMKDLYSFDKDDAGADISYQKMYDAYSRIFTRCGLKFRPVEADSGAIGGNHTHEFTVLAAAGESEIACCSACEYAANVEKAELLPIEALEEEAVPLAKVETPGCKTIALVAKYLNASIKKTIKAIAFQDENDDIAFAFVRGDHEVNEVKLQNAIGSVSLRMAADEAITAAGGVAGFMSPIGLKKGAKIVVDTTVMNMKNAIAGANEVDVHYTGVNPVRDFKDAIVTDIRLIQSGDPCPHCKAPVDVTRGIEAGQVFKLGTKYSEALGATYLDENGKEKLIVMGCYGIGVGRTMAAAIEQHNDEHGIIWPRAIAPFEVVVVPVNAKDPAQLALAEEIYISLHEAGVDVLLDDRTERAGVKFKDCDLIGYPLRITIGSKSLEKGSVEIKVRRSGETFDCMKEEYLTKIQSLLQDL</sequence>
<proteinExistence type="inferred from homology"/>
<keyword evidence="7 10" id="KW-0648">Protein biosynthesis</keyword>
<dbReference type="InterPro" id="IPR036754">
    <property type="entry name" value="YbaK/aa-tRNA-synt-asso_dom_sf"/>
</dbReference>
<evidence type="ECO:0000256" key="4">
    <source>
        <dbReference type="ARBA" id="ARBA00022598"/>
    </source>
</evidence>
<comment type="function">
    <text evidence="10">Catalyzes the attachment of proline to tRNA(Pro) in a two-step reaction: proline is first activated by ATP to form Pro-AMP and then transferred to the acceptor end of tRNA(Pro). As ProRS can inadvertently accommodate and process non-cognate amino acids such as alanine and cysteine, to avoid such errors it has two additional distinct editing activities against alanine. One activity is designated as 'pretransfer' editing and involves the tRNA(Pro)-independent hydrolysis of activated Ala-AMP. The other activity is designated 'posttransfer' editing and involves deacylation of mischarged Ala-tRNA(Pro). The misacylated Cys-tRNA(Pro) is not edited by ProRS.</text>
</comment>
<comment type="caution">
    <text evidence="12">The sequence shown here is derived from an EMBL/GenBank/DDBJ whole genome shotgun (WGS) entry which is preliminary data.</text>
</comment>
<keyword evidence="3 10" id="KW-0963">Cytoplasm</keyword>
<dbReference type="InterPro" id="IPR050062">
    <property type="entry name" value="Pro-tRNA_synthetase"/>
</dbReference>
<comment type="domain">
    <text evidence="10">Consists of three domains: the N-terminal catalytic domain, the editing domain and the C-terminal anticodon-binding domain.</text>
</comment>
<evidence type="ECO:0000256" key="2">
    <source>
        <dbReference type="ARBA" id="ARBA00011738"/>
    </source>
</evidence>
<evidence type="ECO:0000256" key="7">
    <source>
        <dbReference type="ARBA" id="ARBA00022917"/>
    </source>
</evidence>
<keyword evidence="13" id="KW-1185">Reference proteome</keyword>
<comment type="subcellular location">
    <subcellularLocation>
        <location evidence="1 10">Cytoplasm</location>
    </subcellularLocation>
</comment>
<dbReference type="NCBIfam" id="TIGR00409">
    <property type="entry name" value="proS_fam_II"/>
    <property type="match status" value="1"/>
</dbReference>
<evidence type="ECO:0000256" key="10">
    <source>
        <dbReference type="HAMAP-Rule" id="MF_01569"/>
    </source>
</evidence>
<dbReference type="PANTHER" id="PTHR42753:SF2">
    <property type="entry name" value="PROLINE--TRNA LIGASE"/>
    <property type="match status" value="1"/>
</dbReference>
<evidence type="ECO:0000256" key="9">
    <source>
        <dbReference type="ARBA" id="ARBA00047671"/>
    </source>
</evidence>
<dbReference type="SUPFAM" id="SSF55681">
    <property type="entry name" value="Class II aaRS and biotin synthetases"/>
    <property type="match status" value="1"/>
</dbReference>
<dbReference type="EMBL" id="JARVLH010000001">
    <property type="protein sequence ID" value="MEX5284329.1"/>
    <property type="molecule type" value="Genomic_DNA"/>
</dbReference>
<dbReference type="InterPro" id="IPR045864">
    <property type="entry name" value="aa-tRNA-synth_II/BPL/LPL"/>
</dbReference>
<feature type="domain" description="Aminoacyl-transfer RNA synthetases class-II family profile" evidence="11">
    <location>
        <begin position="33"/>
        <end position="464"/>
    </location>
</feature>
<dbReference type="CDD" id="cd00861">
    <property type="entry name" value="ProRS_anticodon_short"/>
    <property type="match status" value="1"/>
</dbReference>
<dbReference type="InterPro" id="IPR023717">
    <property type="entry name" value="Pro-tRNA-Synthase_IIa_type1"/>
</dbReference>
<dbReference type="InterPro" id="IPR033730">
    <property type="entry name" value="ProRS_core_prok"/>
</dbReference>
<dbReference type="InterPro" id="IPR006195">
    <property type="entry name" value="aa-tRNA-synth_II"/>
</dbReference>
<dbReference type="InterPro" id="IPR002314">
    <property type="entry name" value="aa-tRNA-synt_IIb"/>
</dbReference>
<dbReference type="InterPro" id="IPR004500">
    <property type="entry name" value="Pro-tRNA-synth_IIa_bac-type"/>
</dbReference>
<evidence type="ECO:0000256" key="1">
    <source>
        <dbReference type="ARBA" id="ARBA00004496"/>
    </source>
</evidence>
<dbReference type="Pfam" id="PF03129">
    <property type="entry name" value="HGTP_anticodon"/>
    <property type="match status" value="1"/>
</dbReference>
<dbReference type="CDD" id="cd04334">
    <property type="entry name" value="ProRS-INS"/>
    <property type="match status" value="1"/>
</dbReference>
<dbReference type="RefSeq" id="WP_368846047.1">
    <property type="nucleotide sequence ID" value="NZ_CP194411.1"/>
</dbReference>
<dbReference type="Gene3D" id="3.30.930.10">
    <property type="entry name" value="Bira Bifunctional Protein, Domain 2"/>
    <property type="match status" value="2"/>
</dbReference>
<evidence type="ECO:0000256" key="3">
    <source>
        <dbReference type="ARBA" id="ARBA00022490"/>
    </source>
</evidence>
<dbReference type="NCBIfam" id="NF006625">
    <property type="entry name" value="PRK09194.1"/>
    <property type="match status" value="1"/>
</dbReference>
<dbReference type="InterPro" id="IPR044140">
    <property type="entry name" value="ProRS_anticodon_short"/>
</dbReference>
<evidence type="ECO:0000256" key="6">
    <source>
        <dbReference type="ARBA" id="ARBA00022840"/>
    </source>
</evidence>
<comment type="subunit">
    <text evidence="2 10">Homodimer.</text>
</comment>
<dbReference type="InterPro" id="IPR036621">
    <property type="entry name" value="Anticodon-bd_dom_sf"/>
</dbReference>
<evidence type="ECO:0000313" key="12">
    <source>
        <dbReference type="EMBL" id="MEX5284329.1"/>
    </source>
</evidence>
<dbReference type="GO" id="GO:0004827">
    <property type="term" value="F:proline-tRNA ligase activity"/>
    <property type="evidence" value="ECO:0007669"/>
    <property type="project" value="UniProtKB-EC"/>
</dbReference>
<dbReference type="EC" id="6.1.1.15" evidence="10"/>
<reference evidence="12 13" key="1">
    <citation type="submission" date="2023-04" db="EMBL/GenBank/DDBJ databases">
        <title>Genome Sequence of Selenomonas sputigena ATCC 33150.</title>
        <authorList>
            <person name="Miller D.P."/>
            <person name="Anvari S."/>
            <person name="Polson S.W."/>
            <person name="Macdonald M."/>
            <person name="Mcdowell J.V."/>
        </authorList>
    </citation>
    <scope>NUCLEOTIDE SEQUENCE [LARGE SCALE GENOMIC DNA]</scope>
    <source>
        <strain evidence="12 13">ATCC 33150</strain>
    </source>
</reference>
<dbReference type="CDD" id="cd00779">
    <property type="entry name" value="ProRS_core_prok"/>
    <property type="match status" value="1"/>
</dbReference>
<evidence type="ECO:0000256" key="5">
    <source>
        <dbReference type="ARBA" id="ARBA00022741"/>
    </source>
</evidence>
<comment type="catalytic activity">
    <reaction evidence="9 10">
        <text>tRNA(Pro) + L-proline + ATP = L-prolyl-tRNA(Pro) + AMP + diphosphate</text>
        <dbReference type="Rhea" id="RHEA:14305"/>
        <dbReference type="Rhea" id="RHEA-COMP:9700"/>
        <dbReference type="Rhea" id="RHEA-COMP:9702"/>
        <dbReference type="ChEBI" id="CHEBI:30616"/>
        <dbReference type="ChEBI" id="CHEBI:33019"/>
        <dbReference type="ChEBI" id="CHEBI:60039"/>
        <dbReference type="ChEBI" id="CHEBI:78442"/>
        <dbReference type="ChEBI" id="CHEBI:78532"/>
        <dbReference type="ChEBI" id="CHEBI:456215"/>
        <dbReference type="EC" id="6.1.1.15"/>
    </reaction>
</comment>
<dbReference type="Pfam" id="PF04073">
    <property type="entry name" value="tRNA_edit"/>
    <property type="match status" value="1"/>
</dbReference>
<dbReference type="PIRSF" id="PIRSF001535">
    <property type="entry name" value="ProRS_1"/>
    <property type="match status" value="1"/>
</dbReference>
<dbReference type="Gene3D" id="3.40.50.800">
    <property type="entry name" value="Anticodon-binding domain"/>
    <property type="match status" value="1"/>
</dbReference>
<gene>
    <name evidence="10" type="primary">proS</name>
    <name evidence="12" type="ORF">QCO44_01550</name>
</gene>
<dbReference type="PANTHER" id="PTHR42753">
    <property type="entry name" value="MITOCHONDRIAL RIBOSOME PROTEIN L39/PROLYL-TRNA LIGASE FAMILY MEMBER"/>
    <property type="match status" value="1"/>
</dbReference>
<name>A0ABV3X2R5_9FIRM</name>
<evidence type="ECO:0000259" key="11">
    <source>
        <dbReference type="PROSITE" id="PS50862"/>
    </source>
</evidence>
<keyword evidence="4 10" id="KW-0436">Ligase</keyword>
<accession>A0ABV3X2R5</accession>
<evidence type="ECO:0000256" key="8">
    <source>
        <dbReference type="ARBA" id="ARBA00023146"/>
    </source>
</evidence>
<dbReference type="InterPro" id="IPR002316">
    <property type="entry name" value="Pro-tRNA-ligase_IIa"/>
</dbReference>
<dbReference type="SUPFAM" id="SSF52954">
    <property type="entry name" value="Class II aaRS ABD-related"/>
    <property type="match status" value="1"/>
</dbReference>
<keyword evidence="5 10" id="KW-0547">Nucleotide-binding</keyword>
<dbReference type="Pfam" id="PF00587">
    <property type="entry name" value="tRNA-synt_2b"/>
    <property type="match status" value="1"/>
</dbReference>
<dbReference type="InterPro" id="IPR007214">
    <property type="entry name" value="YbaK/aa-tRNA-synth-assoc-dom"/>
</dbReference>
<keyword evidence="6 10" id="KW-0067">ATP-binding</keyword>
<dbReference type="HAMAP" id="MF_01569">
    <property type="entry name" value="Pro_tRNA_synth_type1"/>
    <property type="match status" value="1"/>
</dbReference>
<evidence type="ECO:0000313" key="13">
    <source>
        <dbReference type="Proteomes" id="UP001559623"/>
    </source>
</evidence>
<comment type="similarity">
    <text evidence="10">Belongs to the class-II aminoacyl-tRNA synthetase family. ProS type 1 subfamily.</text>
</comment>
<dbReference type="SUPFAM" id="SSF55826">
    <property type="entry name" value="YbaK/ProRS associated domain"/>
    <property type="match status" value="1"/>
</dbReference>
<dbReference type="InterPro" id="IPR004154">
    <property type="entry name" value="Anticodon-bd"/>
</dbReference>
<dbReference type="PROSITE" id="PS50862">
    <property type="entry name" value="AA_TRNA_LIGASE_II"/>
    <property type="match status" value="1"/>
</dbReference>
<protein>
    <recommendedName>
        <fullName evidence="10">Proline--tRNA ligase</fullName>
        <ecNumber evidence="10">6.1.1.15</ecNumber>
    </recommendedName>
    <alternativeName>
        <fullName evidence="10">Prolyl-tRNA synthetase</fullName>
        <shortName evidence="10">ProRS</shortName>
    </alternativeName>
</protein>
<organism evidence="12 13">
    <name type="scientific">Selenomonas sputigena</name>
    <dbReference type="NCBI Taxonomy" id="69823"/>
    <lineage>
        <taxon>Bacteria</taxon>
        <taxon>Bacillati</taxon>
        <taxon>Bacillota</taxon>
        <taxon>Negativicutes</taxon>
        <taxon>Selenomonadales</taxon>
        <taxon>Selenomonadaceae</taxon>
        <taxon>Selenomonas</taxon>
    </lineage>
</organism>
<dbReference type="Proteomes" id="UP001559623">
    <property type="component" value="Unassembled WGS sequence"/>
</dbReference>
<keyword evidence="8 10" id="KW-0030">Aminoacyl-tRNA synthetase</keyword>
<dbReference type="PRINTS" id="PR01046">
    <property type="entry name" value="TRNASYNTHPRO"/>
</dbReference>